<dbReference type="GO" id="GO:0005886">
    <property type="term" value="C:plasma membrane"/>
    <property type="evidence" value="ECO:0007669"/>
    <property type="project" value="UniProtKB-SubCell"/>
</dbReference>
<feature type="transmembrane region" description="Helical" evidence="1">
    <location>
        <begin position="37"/>
        <end position="55"/>
    </location>
</feature>
<dbReference type="InterPro" id="IPR003744">
    <property type="entry name" value="YhhQ"/>
</dbReference>
<proteinExistence type="inferred from homology"/>
<evidence type="ECO:0000256" key="1">
    <source>
        <dbReference type="HAMAP-Rule" id="MF_02088"/>
    </source>
</evidence>
<dbReference type="PANTHER" id="PTHR34300:SF1">
    <property type="entry name" value="QUEUOSINE PRECURSOR TRANSPORTER"/>
    <property type="match status" value="1"/>
</dbReference>
<comment type="function">
    <text evidence="1">Involved in the import of queuosine (Q) precursors, required for Q precursor salvage.</text>
</comment>
<keyword evidence="1" id="KW-0813">Transport</keyword>
<keyword evidence="1" id="KW-0812">Transmembrane</keyword>
<evidence type="ECO:0000313" key="2">
    <source>
        <dbReference type="EMBL" id="RMA78814.1"/>
    </source>
</evidence>
<accession>A0A3M0A2Z2</accession>
<organism evidence="2 3">
    <name type="scientific">Umboniibacter marinipuniceus</name>
    <dbReference type="NCBI Taxonomy" id="569599"/>
    <lineage>
        <taxon>Bacteria</taxon>
        <taxon>Pseudomonadati</taxon>
        <taxon>Pseudomonadota</taxon>
        <taxon>Gammaproteobacteria</taxon>
        <taxon>Cellvibrionales</taxon>
        <taxon>Cellvibrionaceae</taxon>
        <taxon>Umboniibacter</taxon>
    </lineage>
</organism>
<feature type="transmembrane region" description="Helical" evidence="1">
    <location>
        <begin position="183"/>
        <end position="201"/>
    </location>
</feature>
<name>A0A3M0A2Z2_9GAMM</name>
<keyword evidence="1" id="KW-0472">Membrane</keyword>
<feature type="transmembrane region" description="Helical" evidence="1">
    <location>
        <begin position="139"/>
        <end position="163"/>
    </location>
</feature>
<dbReference type="HAMAP" id="MF_02088">
    <property type="entry name" value="Q_prec_transport"/>
    <property type="match status" value="1"/>
</dbReference>
<dbReference type="Pfam" id="PF02592">
    <property type="entry name" value="Vut_1"/>
    <property type="match status" value="1"/>
</dbReference>
<dbReference type="NCBIfam" id="NF008406">
    <property type="entry name" value="PRK11212.1"/>
    <property type="match status" value="1"/>
</dbReference>
<gene>
    <name evidence="2" type="ORF">DFR27_2153</name>
</gene>
<comment type="similarity">
    <text evidence="1">Belongs to the vitamin uptake transporter (VUT/ECF) (TC 2.A.88) family. Q precursor transporter subfamily.</text>
</comment>
<keyword evidence="1" id="KW-1003">Cell membrane</keyword>
<sequence>MKNYRQPFNVRFWTVAVTAHIAVIAASNYLIQIPIEFGGHYTTWAAFTFPILYLLSDLTVRLQGWNLAKWVVLMSMFPALLLSYVFGMVFEHGEFQNWDALLSFDSFVARIAFASLIAYAFGQLLDIKVFDKLRRRGSWWVAPTGSSLLGNAVDTTVFFTVAFYASTDPTMGAHWVEIGIIDYLTKIAFTLVVYIPIYGILVRSLSRKMATDTE</sequence>
<dbReference type="PANTHER" id="PTHR34300">
    <property type="entry name" value="QUEUOSINE PRECURSOR TRANSPORTER-RELATED"/>
    <property type="match status" value="1"/>
</dbReference>
<keyword evidence="3" id="KW-1185">Reference proteome</keyword>
<dbReference type="NCBIfam" id="TIGR00697">
    <property type="entry name" value="queuosine precursor transporter"/>
    <property type="match status" value="1"/>
</dbReference>
<comment type="caution">
    <text evidence="2">The sequence shown here is derived from an EMBL/GenBank/DDBJ whole genome shotgun (WGS) entry which is preliminary data.</text>
</comment>
<reference evidence="2 3" key="1">
    <citation type="submission" date="2018-10" db="EMBL/GenBank/DDBJ databases">
        <title>Genomic Encyclopedia of Type Strains, Phase IV (KMG-IV): sequencing the most valuable type-strain genomes for metagenomic binning, comparative biology and taxonomic classification.</title>
        <authorList>
            <person name="Goeker M."/>
        </authorList>
    </citation>
    <scope>NUCLEOTIDE SEQUENCE [LARGE SCALE GENOMIC DNA]</scope>
    <source>
        <strain evidence="2 3">DSM 25080</strain>
    </source>
</reference>
<evidence type="ECO:0000313" key="3">
    <source>
        <dbReference type="Proteomes" id="UP000267187"/>
    </source>
</evidence>
<comment type="subcellular location">
    <subcellularLocation>
        <location evidence="1">Cell inner membrane</location>
        <topology evidence="1">Multi-pass membrane protein</topology>
    </subcellularLocation>
</comment>
<dbReference type="OrthoDB" id="9805479at2"/>
<keyword evidence="1" id="KW-0997">Cell inner membrane</keyword>
<dbReference type="RefSeq" id="WP_121877452.1">
    <property type="nucleotide sequence ID" value="NZ_REFJ01000005.1"/>
</dbReference>
<dbReference type="AlphaFoldDB" id="A0A3M0A2Z2"/>
<feature type="transmembrane region" description="Helical" evidence="1">
    <location>
        <begin position="67"/>
        <end position="87"/>
    </location>
</feature>
<feature type="transmembrane region" description="Helical" evidence="1">
    <location>
        <begin position="12"/>
        <end position="31"/>
    </location>
</feature>
<feature type="transmembrane region" description="Helical" evidence="1">
    <location>
        <begin position="107"/>
        <end position="127"/>
    </location>
</feature>
<keyword evidence="1" id="KW-1133">Transmembrane helix</keyword>
<dbReference type="EMBL" id="REFJ01000005">
    <property type="protein sequence ID" value="RMA78814.1"/>
    <property type="molecule type" value="Genomic_DNA"/>
</dbReference>
<dbReference type="GO" id="GO:0022857">
    <property type="term" value="F:transmembrane transporter activity"/>
    <property type="evidence" value="ECO:0007669"/>
    <property type="project" value="UniProtKB-UniRule"/>
</dbReference>
<protein>
    <recommendedName>
        <fullName evidence="1">Probable queuosine precursor transporter</fullName>
        <shortName evidence="1">Q precursor transporter</shortName>
    </recommendedName>
</protein>
<dbReference type="Proteomes" id="UP000267187">
    <property type="component" value="Unassembled WGS sequence"/>
</dbReference>